<name>A0A8S2S1H5_9BILA</name>
<protein>
    <submittedName>
        <fullName evidence="2">Uncharacterized protein</fullName>
    </submittedName>
</protein>
<evidence type="ECO:0000256" key="1">
    <source>
        <dbReference type="ARBA" id="ARBA00022705"/>
    </source>
</evidence>
<dbReference type="PANTHER" id="PTHR23389:SF6">
    <property type="entry name" value="REPLICATION FACTOR C SUBUNIT 1"/>
    <property type="match status" value="1"/>
</dbReference>
<feature type="non-terminal residue" evidence="2">
    <location>
        <position position="1"/>
    </location>
</feature>
<dbReference type="GO" id="GO:0005634">
    <property type="term" value="C:nucleus"/>
    <property type="evidence" value="ECO:0007669"/>
    <property type="project" value="TreeGrafter"/>
</dbReference>
<evidence type="ECO:0000313" key="3">
    <source>
        <dbReference type="EMBL" id="CAF4200517.1"/>
    </source>
</evidence>
<reference evidence="2" key="1">
    <citation type="submission" date="2021-02" db="EMBL/GenBank/DDBJ databases">
        <authorList>
            <person name="Nowell W R."/>
        </authorList>
    </citation>
    <scope>NUCLEOTIDE SEQUENCE</scope>
</reference>
<dbReference type="AlphaFoldDB" id="A0A8S2S1H5"/>
<evidence type="ECO:0000313" key="6">
    <source>
        <dbReference type="Proteomes" id="UP000676336"/>
    </source>
</evidence>
<proteinExistence type="predicted"/>
<dbReference type="InterPro" id="IPR027417">
    <property type="entry name" value="P-loop_NTPase"/>
</dbReference>
<sequence length="100" mass="11262">FIKKSASDENNSPVPIPLSKLKFYKPDDGILWVDKYKPTSLGQIVGQQTDKSSMKKLIYFLTNWHTWHAKPTTNKRKKTEAISSTDPSQFKAVLLTGPPG</sequence>
<dbReference type="GO" id="GO:0006260">
    <property type="term" value="P:DNA replication"/>
    <property type="evidence" value="ECO:0007669"/>
    <property type="project" value="UniProtKB-KW"/>
</dbReference>
<organism evidence="2 6">
    <name type="scientific">Rotaria magnacalcarata</name>
    <dbReference type="NCBI Taxonomy" id="392030"/>
    <lineage>
        <taxon>Eukaryota</taxon>
        <taxon>Metazoa</taxon>
        <taxon>Spiralia</taxon>
        <taxon>Gnathifera</taxon>
        <taxon>Rotifera</taxon>
        <taxon>Eurotatoria</taxon>
        <taxon>Bdelloidea</taxon>
        <taxon>Philodinida</taxon>
        <taxon>Philodinidae</taxon>
        <taxon>Rotaria</taxon>
    </lineage>
</organism>
<dbReference type="EMBL" id="CAJOBJ010021375">
    <property type="protein sequence ID" value="CAF4216903.1"/>
    <property type="molecule type" value="Genomic_DNA"/>
</dbReference>
<dbReference type="Gene3D" id="3.40.50.300">
    <property type="entry name" value="P-loop containing nucleotide triphosphate hydrolases"/>
    <property type="match status" value="1"/>
</dbReference>
<gene>
    <name evidence="5" type="ORF">BYL167_LOCUS78103</name>
    <name evidence="4" type="ORF">GIL414_LOCUS22222</name>
    <name evidence="2" type="ORF">SMN809_LOCUS21795</name>
    <name evidence="3" type="ORF">SMN809_LOCUS21867</name>
</gene>
<dbReference type="GO" id="GO:0003677">
    <property type="term" value="F:DNA binding"/>
    <property type="evidence" value="ECO:0007669"/>
    <property type="project" value="TreeGrafter"/>
</dbReference>
<accession>A0A8S2S1H5</accession>
<dbReference type="EMBL" id="CAJOBI010018439">
    <property type="protein sequence ID" value="CAF4200517.1"/>
    <property type="molecule type" value="Genomic_DNA"/>
</dbReference>
<dbReference type="EMBL" id="CAJOBH010286095">
    <property type="protein sequence ID" value="CAF5175390.1"/>
    <property type="molecule type" value="Genomic_DNA"/>
</dbReference>
<dbReference type="PANTHER" id="PTHR23389">
    <property type="entry name" value="CHROMOSOME TRANSMISSION FIDELITY FACTOR 18"/>
    <property type="match status" value="1"/>
</dbReference>
<dbReference type="Proteomes" id="UP000676336">
    <property type="component" value="Unassembled WGS sequence"/>
</dbReference>
<evidence type="ECO:0000313" key="4">
    <source>
        <dbReference type="EMBL" id="CAF4216903.1"/>
    </source>
</evidence>
<comment type="caution">
    <text evidence="2">The sequence shown here is derived from an EMBL/GenBank/DDBJ whole genome shotgun (WGS) entry which is preliminary data.</text>
</comment>
<evidence type="ECO:0000313" key="5">
    <source>
        <dbReference type="EMBL" id="CAF5175390.1"/>
    </source>
</evidence>
<feature type="non-terminal residue" evidence="2">
    <location>
        <position position="100"/>
    </location>
</feature>
<dbReference type="Proteomes" id="UP000681720">
    <property type="component" value="Unassembled WGS sequence"/>
</dbReference>
<dbReference type="EMBL" id="CAJOBI010018128">
    <property type="protein sequence ID" value="CAF4198723.1"/>
    <property type="molecule type" value="Genomic_DNA"/>
</dbReference>
<keyword evidence="1" id="KW-0235">DNA replication</keyword>
<dbReference type="Proteomes" id="UP000681967">
    <property type="component" value="Unassembled WGS sequence"/>
</dbReference>
<evidence type="ECO:0000313" key="2">
    <source>
        <dbReference type="EMBL" id="CAF4198723.1"/>
    </source>
</evidence>